<feature type="region of interest" description="Disordered" evidence="1">
    <location>
        <begin position="26"/>
        <end position="54"/>
    </location>
</feature>
<protein>
    <submittedName>
        <fullName evidence="2">Uncharacterized protein</fullName>
    </submittedName>
</protein>
<organism evidence="2">
    <name type="scientific">Oryza glumipatula</name>
    <dbReference type="NCBI Taxonomy" id="40148"/>
    <lineage>
        <taxon>Eukaryota</taxon>
        <taxon>Viridiplantae</taxon>
        <taxon>Streptophyta</taxon>
        <taxon>Embryophyta</taxon>
        <taxon>Tracheophyta</taxon>
        <taxon>Spermatophyta</taxon>
        <taxon>Magnoliopsida</taxon>
        <taxon>Liliopsida</taxon>
        <taxon>Poales</taxon>
        <taxon>Poaceae</taxon>
        <taxon>BOP clade</taxon>
        <taxon>Oryzoideae</taxon>
        <taxon>Oryzeae</taxon>
        <taxon>Oryzinae</taxon>
        <taxon>Oryza</taxon>
    </lineage>
</organism>
<reference evidence="2" key="2">
    <citation type="submission" date="2018-05" db="EMBL/GenBank/DDBJ databases">
        <title>OgluRS3 (Oryza glumaepatula Reference Sequence Version 3).</title>
        <authorList>
            <person name="Zhang J."/>
            <person name="Kudrna D."/>
            <person name="Lee S."/>
            <person name="Talag J."/>
            <person name="Welchert J."/>
            <person name="Wing R.A."/>
        </authorList>
    </citation>
    <scope>NUCLEOTIDE SEQUENCE [LARGE SCALE GENOMIC DNA]</scope>
</reference>
<proteinExistence type="predicted"/>
<dbReference type="HOGENOM" id="CLU_2675101_0_0_1"/>
<keyword evidence="3" id="KW-1185">Reference proteome</keyword>
<evidence type="ECO:0000313" key="2">
    <source>
        <dbReference type="EnsemblPlants" id="OGLUM04G06990.1"/>
    </source>
</evidence>
<evidence type="ECO:0000256" key="1">
    <source>
        <dbReference type="SAM" id="MobiDB-lite"/>
    </source>
</evidence>
<sequence>MNQASGAASLEIGIVFPNSGLHAPPSISPSPIISHIKPASSSRSSPPSPSRSARDHRYLDLAKFHWTLGKHPRIP</sequence>
<dbReference type="AlphaFoldDB" id="A0A0D9ZIR4"/>
<dbReference type="EnsemblPlants" id="OGLUM04G06990.1">
    <property type="protein sequence ID" value="OGLUM04G06990.1"/>
    <property type="gene ID" value="OGLUM04G06990"/>
</dbReference>
<dbReference type="Proteomes" id="UP000026961">
    <property type="component" value="Chromosome 4"/>
</dbReference>
<dbReference type="Gramene" id="OGLUM04G06990.1">
    <property type="protein sequence ID" value="OGLUM04G06990.1"/>
    <property type="gene ID" value="OGLUM04G06990"/>
</dbReference>
<reference evidence="2" key="1">
    <citation type="submission" date="2015-04" db="UniProtKB">
        <authorList>
            <consortium name="EnsemblPlants"/>
        </authorList>
    </citation>
    <scope>IDENTIFICATION</scope>
</reference>
<name>A0A0D9ZIR4_9ORYZ</name>
<accession>A0A0D9ZIR4</accession>
<evidence type="ECO:0000313" key="3">
    <source>
        <dbReference type="Proteomes" id="UP000026961"/>
    </source>
</evidence>
<feature type="compositionally biased region" description="Low complexity" evidence="1">
    <location>
        <begin position="26"/>
        <end position="45"/>
    </location>
</feature>